<proteinExistence type="predicted"/>
<protein>
    <submittedName>
        <fullName evidence="2">Uncharacterized protein</fullName>
    </submittedName>
</protein>
<dbReference type="GO" id="GO:0034727">
    <property type="term" value="P:piecemeal microautophagy of the nucleus"/>
    <property type="evidence" value="ECO:0007669"/>
    <property type="project" value="TreeGrafter"/>
</dbReference>
<comment type="caution">
    <text evidence="2">The sequence shown here is derived from an EMBL/GenBank/DDBJ whole genome shotgun (WGS) entry which is preliminary data.</text>
</comment>
<dbReference type="GO" id="GO:0000422">
    <property type="term" value="P:autophagy of mitochondrion"/>
    <property type="evidence" value="ECO:0007669"/>
    <property type="project" value="TreeGrafter"/>
</dbReference>
<sequence length="266" mass="31282">MFTNTFYDWAENISHQAKRLIEQELKLRREFTEKIDSHFLRCFFPGMNDMPENFINEPIRIDQSLPHITMDDVEHLRNELPEMFDEIVVPSIVPDIMRNEIAENVEPVDHSDIATMTELSLFNIEHLEMNELNMGKFVSENNEIVKNLKENLNITKAKNENQRNLLKRLRSTFIDLIEFCQTNQLDDLKQQLSTYGQDFFNEIKTLNTHLNEISNTMNQLQSCSLQDKQTIIELNAKIEALENQVKLKNSHLKACNQKLSEEKIKN</sequence>
<reference evidence="2 3" key="1">
    <citation type="submission" date="2017-03" db="EMBL/GenBank/DDBJ databases">
        <title>Genome Survey of Euroglyphus maynei.</title>
        <authorList>
            <person name="Arlian L.G."/>
            <person name="Morgan M.S."/>
            <person name="Rider S.D."/>
        </authorList>
    </citation>
    <scope>NUCLEOTIDE SEQUENCE [LARGE SCALE GENOMIC DNA]</scope>
    <source>
        <strain evidence="2">Arlian Lab</strain>
        <tissue evidence="2">Whole body</tissue>
    </source>
</reference>
<dbReference type="GO" id="GO:0061723">
    <property type="term" value="P:glycophagy"/>
    <property type="evidence" value="ECO:0007669"/>
    <property type="project" value="TreeGrafter"/>
</dbReference>
<dbReference type="GO" id="GO:0060090">
    <property type="term" value="F:molecular adaptor activity"/>
    <property type="evidence" value="ECO:0007669"/>
    <property type="project" value="TreeGrafter"/>
</dbReference>
<feature type="coiled-coil region" evidence="1">
    <location>
        <begin position="224"/>
        <end position="258"/>
    </location>
</feature>
<accession>A0A1Y3AZN0</accession>
<name>A0A1Y3AZN0_EURMA</name>
<dbReference type="OrthoDB" id="447953at2759"/>
<dbReference type="InterPro" id="IPR040040">
    <property type="entry name" value="ATG11"/>
</dbReference>
<dbReference type="GO" id="GO:0019901">
    <property type="term" value="F:protein kinase binding"/>
    <property type="evidence" value="ECO:0007669"/>
    <property type="project" value="TreeGrafter"/>
</dbReference>
<dbReference type="AlphaFoldDB" id="A0A1Y3AZN0"/>
<keyword evidence="3" id="KW-1185">Reference proteome</keyword>
<dbReference type="GO" id="GO:1990316">
    <property type="term" value="C:Atg1/ULK1 kinase complex"/>
    <property type="evidence" value="ECO:0007669"/>
    <property type="project" value="TreeGrafter"/>
</dbReference>
<keyword evidence="1" id="KW-0175">Coiled coil</keyword>
<dbReference type="GO" id="GO:0034045">
    <property type="term" value="C:phagophore assembly site membrane"/>
    <property type="evidence" value="ECO:0007669"/>
    <property type="project" value="TreeGrafter"/>
</dbReference>
<evidence type="ECO:0000256" key="1">
    <source>
        <dbReference type="SAM" id="Coils"/>
    </source>
</evidence>
<dbReference type="EMBL" id="MUJZ01049206">
    <property type="protein sequence ID" value="OTF73981.1"/>
    <property type="molecule type" value="Genomic_DNA"/>
</dbReference>
<feature type="coiled-coil region" evidence="1">
    <location>
        <begin position="145"/>
        <end position="172"/>
    </location>
</feature>
<dbReference type="GO" id="GO:0034517">
    <property type="term" value="P:ribophagy"/>
    <property type="evidence" value="ECO:0007669"/>
    <property type="project" value="TreeGrafter"/>
</dbReference>
<evidence type="ECO:0000313" key="2">
    <source>
        <dbReference type="EMBL" id="OTF73981.1"/>
    </source>
</evidence>
<gene>
    <name evidence="2" type="ORF">BLA29_007950</name>
</gene>
<evidence type="ECO:0000313" key="3">
    <source>
        <dbReference type="Proteomes" id="UP000194236"/>
    </source>
</evidence>
<dbReference type="GO" id="GO:0000045">
    <property type="term" value="P:autophagosome assembly"/>
    <property type="evidence" value="ECO:0007669"/>
    <property type="project" value="InterPro"/>
</dbReference>
<dbReference type="PANTHER" id="PTHR13222">
    <property type="entry name" value="RB1-INDUCIBLE COILED-COIL"/>
    <property type="match status" value="1"/>
</dbReference>
<dbReference type="GO" id="GO:0061709">
    <property type="term" value="P:reticulophagy"/>
    <property type="evidence" value="ECO:0007669"/>
    <property type="project" value="TreeGrafter"/>
</dbReference>
<dbReference type="PANTHER" id="PTHR13222:SF1">
    <property type="entry name" value="RB1-INDUCIBLE COILED-COIL PROTEIN 1"/>
    <property type="match status" value="1"/>
</dbReference>
<dbReference type="Proteomes" id="UP000194236">
    <property type="component" value="Unassembled WGS sequence"/>
</dbReference>
<organism evidence="2 3">
    <name type="scientific">Euroglyphus maynei</name>
    <name type="common">Mayne's house dust mite</name>
    <dbReference type="NCBI Taxonomy" id="6958"/>
    <lineage>
        <taxon>Eukaryota</taxon>
        <taxon>Metazoa</taxon>
        <taxon>Ecdysozoa</taxon>
        <taxon>Arthropoda</taxon>
        <taxon>Chelicerata</taxon>
        <taxon>Arachnida</taxon>
        <taxon>Acari</taxon>
        <taxon>Acariformes</taxon>
        <taxon>Sarcoptiformes</taxon>
        <taxon>Astigmata</taxon>
        <taxon>Psoroptidia</taxon>
        <taxon>Analgoidea</taxon>
        <taxon>Pyroglyphidae</taxon>
        <taxon>Pyroglyphinae</taxon>
        <taxon>Euroglyphus</taxon>
    </lineage>
</organism>